<sequence length="198" mass="22225">EELYRHGLVDKGIIGETFSKETAYNKAPSKETYKKRVIYDTAPSKETYSKDKAYDISNALYKESYPKGVVYDRVAAKGKYHGAVIYDDVADERNLYDTVADDKNIYDDVYDSKDVSIVRDDIITGFYFSSLHTSMASYLPAIHIDPDRIRIESAAICLRTRASVPTCAPCSFNLPIHSASDPDGEDSFVCHYGRSVAE</sequence>
<evidence type="ECO:0000313" key="1">
    <source>
        <dbReference type="EMBL" id="VDN33115.1"/>
    </source>
</evidence>
<dbReference type="EMBL" id="UYRV01122176">
    <property type="protein sequence ID" value="VDN33115.1"/>
    <property type="molecule type" value="Genomic_DNA"/>
</dbReference>
<feature type="non-terminal residue" evidence="1">
    <location>
        <position position="1"/>
    </location>
</feature>
<organism evidence="1 2">
    <name type="scientific">Cylicostephanus goldi</name>
    <name type="common">Nematode worm</name>
    <dbReference type="NCBI Taxonomy" id="71465"/>
    <lineage>
        <taxon>Eukaryota</taxon>
        <taxon>Metazoa</taxon>
        <taxon>Ecdysozoa</taxon>
        <taxon>Nematoda</taxon>
        <taxon>Chromadorea</taxon>
        <taxon>Rhabditida</taxon>
        <taxon>Rhabditina</taxon>
        <taxon>Rhabditomorpha</taxon>
        <taxon>Strongyloidea</taxon>
        <taxon>Strongylidae</taxon>
        <taxon>Cylicostephanus</taxon>
    </lineage>
</organism>
<dbReference type="Proteomes" id="UP000271889">
    <property type="component" value="Unassembled WGS sequence"/>
</dbReference>
<accession>A0A3P7MTT8</accession>
<evidence type="ECO:0000313" key="2">
    <source>
        <dbReference type="Proteomes" id="UP000271889"/>
    </source>
</evidence>
<name>A0A3P7MTT8_CYLGO</name>
<dbReference type="AlphaFoldDB" id="A0A3P7MTT8"/>
<protein>
    <submittedName>
        <fullName evidence="1">Uncharacterized protein</fullName>
    </submittedName>
</protein>
<reference evidence="1 2" key="1">
    <citation type="submission" date="2018-11" db="EMBL/GenBank/DDBJ databases">
        <authorList>
            <consortium name="Pathogen Informatics"/>
        </authorList>
    </citation>
    <scope>NUCLEOTIDE SEQUENCE [LARGE SCALE GENOMIC DNA]</scope>
</reference>
<keyword evidence="2" id="KW-1185">Reference proteome</keyword>
<proteinExistence type="predicted"/>
<gene>
    <name evidence="1" type="ORF">CGOC_LOCUS12299</name>
</gene>